<evidence type="ECO:0000313" key="1">
    <source>
        <dbReference type="EMBL" id="MFH6772106.1"/>
    </source>
</evidence>
<reference evidence="1 2" key="1">
    <citation type="submission" date="2024-02" db="EMBL/GenBank/DDBJ databases">
        <title>A Gaetbulibacter species isolated from tidal flats and genomic insights of their niches.</title>
        <authorList>
            <person name="Ye Y."/>
        </authorList>
    </citation>
    <scope>NUCLEOTIDE SEQUENCE [LARGE SCALE GENOMIC DNA]</scope>
    <source>
        <strain evidence="1 2">KYW382</strain>
    </source>
</reference>
<dbReference type="EMBL" id="JBAWKB010000002">
    <property type="protein sequence ID" value="MFH6772106.1"/>
    <property type="molecule type" value="Genomic_DNA"/>
</dbReference>
<gene>
    <name evidence="1" type="ORF">V8G58_09190</name>
</gene>
<name>A0ABW7MZ44_9FLAO</name>
<protein>
    <submittedName>
        <fullName evidence="1">Uncharacterized protein</fullName>
    </submittedName>
</protein>
<evidence type="ECO:0000313" key="2">
    <source>
        <dbReference type="Proteomes" id="UP001610100"/>
    </source>
</evidence>
<proteinExistence type="predicted"/>
<accession>A0ABW7MZ44</accession>
<keyword evidence="2" id="KW-1185">Reference proteome</keyword>
<dbReference type="Proteomes" id="UP001610100">
    <property type="component" value="Unassembled WGS sequence"/>
</dbReference>
<sequence length="121" mass="13822">MSNIVKVINLLTLLFFSPKTFGQENKIDLKVETSKRIFLLTESVGAVYSNTWYAYKLDNGEIALISEGKSKEIRSFINFNCENENYILLASTNFGYNITPEEFKKLVPKRAIDLGKNIQCN</sequence>
<comment type="caution">
    <text evidence="1">The sequence shown here is derived from an EMBL/GenBank/DDBJ whole genome shotgun (WGS) entry which is preliminary data.</text>
</comment>
<dbReference type="RefSeq" id="WP_344741376.1">
    <property type="nucleotide sequence ID" value="NZ_BAABAY010000002.1"/>
</dbReference>
<organism evidence="1 2">
    <name type="scientific">Gaetbulibacter aestuarii</name>
    <dbReference type="NCBI Taxonomy" id="1502358"/>
    <lineage>
        <taxon>Bacteria</taxon>
        <taxon>Pseudomonadati</taxon>
        <taxon>Bacteroidota</taxon>
        <taxon>Flavobacteriia</taxon>
        <taxon>Flavobacteriales</taxon>
        <taxon>Flavobacteriaceae</taxon>
        <taxon>Gaetbulibacter</taxon>
    </lineage>
</organism>